<dbReference type="InterPro" id="IPR008928">
    <property type="entry name" value="6-hairpin_glycosidase_sf"/>
</dbReference>
<accession>A0A5C4T034</accession>
<name>A0A5C4T034_9BACL</name>
<dbReference type="RefSeq" id="WP_139606070.1">
    <property type="nucleotide sequence ID" value="NZ_VDCQ01000059.1"/>
</dbReference>
<proteinExistence type="predicted"/>
<evidence type="ECO:0000256" key="1">
    <source>
        <dbReference type="ARBA" id="ARBA00022801"/>
    </source>
</evidence>
<evidence type="ECO:0000313" key="2">
    <source>
        <dbReference type="EMBL" id="TNJ62422.1"/>
    </source>
</evidence>
<evidence type="ECO:0000313" key="3">
    <source>
        <dbReference type="Proteomes" id="UP000307943"/>
    </source>
</evidence>
<dbReference type="OrthoDB" id="258246at2"/>
<reference evidence="2 3" key="1">
    <citation type="submission" date="2019-05" db="EMBL/GenBank/DDBJ databases">
        <title>We sequenced the genome of Paenibacillus hemerocallicola KCTC 33185 for further insight into its adaptation and study the phylogeny of Paenibacillus.</title>
        <authorList>
            <person name="Narsing Rao M.P."/>
        </authorList>
    </citation>
    <scope>NUCLEOTIDE SEQUENCE [LARGE SCALE GENOMIC DNA]</scope>
    <source>
        <strain evidence="2 3">KCTC 33185</strain>
    </source>
</reference>
<keyword evidence="3" id="KW-1185">Reference proteome</keyword>
<protein>
    <recommendedName>
        <fullName evidence="4">Glucuronyl hydrolase</fullName>
    </recommendedName>
</protein>
<dbReference type="AlphaFoldDB" id="A0A5C4T034"/>
<organism evidence="2 3">
    <name type="scientific">Paenibacillus hemerocallicola</name>
    <dbReference type="NCBI Taxonomy" id="1172614"/>
    <lineage>
        <taxon>Bacteria</taxon>
        <taxon>Bacillati</taxon>
        <taxon>Bacillota</taxon>
        <taxon>Bacilli</taxon>
        <taxon>Bacillales</taxon>
        <taxon>Paenibacillaceae</taxon>
        <taxon>Paenibacillus</taxon>
    </lineage>
</organism>
<dbReference type="GO" id="GO:0005975">
    <property type="term" value="P:carbohydrate metabolic process"/>
    <property type="evidence" value="ECO:0007669"/>
    <property type="project" value="InterPro"/>
</dbReference>
<sequence>MKGTKSVRPGKYPLLCEFAPALQVPEGKRVPFGWKSVAIDSSARGNRTRLRWPQTANMPGCAVRQAFLRICTACDVREEKRIEVTLAGSGKLVGTFDIRYAYVHQIFEIPIPGEDMDAIINEGLDLRMAAGEQPFWMFCDPASSEIPDTLQPHVLLVGQNGGNDEIGENSEDDESGRSDRLAEFYVQLKSFSSIQPFGWLEGCVLDGLFQLDAVCPDNGWLDALLGHLRLYFPAGDKLVIENHLSDISDGRFYSHESTLPLALITRVWPDHPIVEDAISFWQTNKHGMTTEGCYTVGYPLAVIAGQRGRADLAELSVRILLERKENLAAEWGVWQRQYMYRNWARACAWYTLGFTRSAIALREANMALEQLETVEQEIRRMAQVMMLSQRPDGLWSCFIDEEATGPDTSGSAGIAAALALEARHGILPDTVGAEAMAAAERAFQALRHCLTPDGLLSGSAQNNRGGEALQKSGYRTISQMAMGLMGQLAAALPCPISQLQGK</sequence>
<keyword evidence="1" id="KW-0378">Hydrolase</keyword>
<evidence type="ECO:0008006" key="4">
    <source>
        <dbReference type="Google" id="ProtNLM"/>
    </source>
</evidence>
<dbReference type="EMBL" id="VDCQ01000059">
    <property type="protein sequence ID" value="TNJ62422.1"/>
    <property type="molecule type" value="Genomic_DNA"/>
</dbReference>
<dbReference type="GO" id="GO:0016787">
    <property type="term" value="F:hydrolase activity"/>
    <property type="evidence" value="ECO:0007669"/>
    <property type="project" value="UniProtKB-KW"/>
</dbReference>
<dbReference type="Proteomes" id="UP000307943">
    <property type="component" value="Unassembled WGS sequence"/>
</dbReference>
<dbReference type="InterPro" id="IPR012341">
    <property type="entry name" value="6hp_glycosidase-like_sf"/>
</dbReference>
<gene>
    <name evidence="2" type="ORF">FE784_30615</name>
</gene>
<dbReference type="Pfam" id="PF07470">
    <property type="entry name" value="Glyco_hydro_88"/>
    <property type="match status" value="1"/>
</dbReference>
<comment type="caution">
    <text evidence="2">The sequence shown here is derived from an EMBL/GenBank/DDBJ whole genome shotgun (WGS) entry which is preliminary data.</text>
</comment>
<dbReference type="SUPFAM" id="SSF48208">
    <property type="entry name" value="Six-hairpin glycosidases"/>
    <property type="match status" value="1"/>
</dbReference>
<dbReference type="Gene3D" id="1.50.10.10">
    <property type="match status" value="1"/>
</dbReference>
<dbReference type="InterPro" id="IPR010905">
    <property type="entry name" value="Glyco_hydro_88"/>
</dbReference>